<dbReference type="RefSeq" id="WP_304534547.1">
    <property type="nucleotide sequence ID" value="NZ_JAUQOM010000001.1"/>
</dbReference>
<evidence type="ECO:0000313" key="15">
    <source>
        <dbReference type="EMBL" id="MDO7834039.1"/>
    </source>
</evidence>
<dbReference type="InterPro" id="IPR007372">
    <property type="entry name" value="Lipid/polyisoprenoid-bd_YceI"/>
</dbReference>
<dbReference type="InterPro" id="IPR036761">
    <property type="entry name" value="TTHA0802/YceI-like_sf"/>
</dbReference>
<dbReference type="EMBL" id="JAUQOM010000001">
    <property type="protein sequence ID" value="MDO7834039.1"/>
    <property type="molecule type" value="Genomic_DNA"/>
</dbReference>
<dbReference type="SUPFAM" id="SSF101874">
    <property type="entry name" value="YceI-like"/>
    <property type="match status" value="1"/>
</dbReference>
<keyword evidence="6 13" id="KW-0812">Transmembrane</keyword>
<dbReference type="Pfam" id="PF04264">
    <property type="entry name" value="YceI"/>
    <property type="match status" value="1"/>
</dbReference>
<comment type="similarity">
    <text evidence="12">Belongs to the cytochrome b561 family.</text>
</comment>
<feature type="transmembrane region" description="Helical" evidence="13">
    <location>
        <begin position="175"/>
        <end position="195"/>
    </location>
</feature>
<keyword evidence="11 13" id="KW-0472">Membrane</keyword>
<evidence type="ECO:0000256" key="8">
    <source>
        <dbReference type="ARBA" id="ARBA00022982"/>
    </source>
</evidence>
<evidence type="ECO:0000256" key="2">
    <source>
        <dbReference type="ARBA" id="ARBA00004651"/>
    </source>
</evidence>
<dbReference type="PANTHER" id="PTHR30529:SF1">
    <property type="entry name" value="CYTOCHROME B561 HOMOLOG 2"/>
    <property type="match status" value="1"/>
</dbReference>
<dbReference type="Gene3D" id="2.40.128.110">
    <property type="entry name" value="Lipid/polyisoprenoid-binding, YceI-like"/>
    <property type="match status" value="1"/>
</dbReference>
<evidence type="ECO:0000313" key="16">
    <source>
        <dbReference type="Proteomes" id="UP001176471"/>
    </source>
</evidence>
<keyword evidence="4" id="KW-1003">Cell membrane</keyword>
<keyword evidence="7" id="KW-0479">Metal-binding</keyword>
<proteinExistence type="inferred from homology"/>
<evidence type="ECO:0000256" key="1">
    <source>
        <dbReference type="ARBA" id="ARBA00001970"/>
    </source>
</evidence>
<keyword evidence="10" id="KW-0408">Iron</keyword>
<reference evidence="15" key="1">
    <citation type="submission" date="2023-07" db="EMBL/GenBank/DDBJ databases">
        <title>Bacterial whole genome sequence for Sphingobium sp. HBC34.</title>
        <authorList>
            <person name="Le V."/>
            <person name="Ko S.-R."/>
            <person name="Ahn C.-Y."/>
            <person name="Oh H.-M."/>
        </authorList>
    </citation>
    <scope>NUCLEOTIDE SEQUENCE</scope>
    <source>
        <strain evidence="15">HBC34</strain>
    </source>
</reference>
<evidence type="ECO:0000256" key="3">
    <source>
        <dbReference type="ARBA" id="ARBA00022448"/>
    </source>
</evidence>
<evidence type="ECO:0000256" key="12">
    <source>
        <dbReference type="ARBA" id="ARBA00037975"/>
    </source>
</evidence>
<keyword evidence="8" id="KW-0249">Electron transport</keyword>
<evidence type="ECO:0000256" key="5">
    <source>
        <dbReference type="ARBA" id="ARBA00022617"/>
    </source>
</evidence>
<dbReference type="SUPFAM" id="SSF81342">
    <property type="entry name" value="Transmembrane di-heme cytochromes"/>
    <property type="match status" value="1"/>
</dbReference>
<evidence type="ECO:0000256" key="4">
    <source>
        <dbReference type="ARBA" id="ARBA00022475"/>
    </source>
</evidence>
<evidence type="ECO:0000256" key="13">
    <source>
        <dbReference type="SAM" id="Phobius"/>
    </source>
</evidence>
<dbReference type="Proteomes" id="UP001176471">
    <property type="component" value="Unassembled WGS sequence"/>
</dbReference>
<evidence type="ECO:0000256" key="6">
    <source>
        <dbReference type="ARBA" id="ARBA00022692"/>
    </source>
</evidence>
<accession>A0ABT8ZJ35</accession>
<organism evidence="15 16">
    <name type="scientific">Sphingobium cyanobacteriorum</name>
    <dbReference type="NCBI Taxonomy" id="3063954"/>
    <lineage>
        <taxon>Bacteria</taxon>
        <taxon>Pseudomonadati</taxon>
        <taxon>Pseudomonadota</taxon>
        <taxon>Alphaproteobacteria</taxon>
        <taxon>Sphingomonadales</taxon>
        <taxon>Sphingomonadaceae</taxon>
        <taxon>Sphingobium</taxon>
    </lineage>
</organism>
<dbReference type="InterPro" id="IPR011577">
    <property type="entry name" value="Cyt_b561_bac/Ni-Hgenase"/>
</dbReference>
<feature type="transmembrane region" description="Helical" evidence="13">
    <location>
        <begin position="137"/>
        <end position="154"/>
    </location>
</feature>
<dbReference type="PANTHER" id="PTHR30529">
    <property type="entry name" value="CYTOCHROME B561"/>
    <property type="match status" value="1"/>
</dbReference>
<keyword evidence="9 13" id="KW-1133">Transmembrane helix</keyword>
<evidence type="ECO:0000256" key="11">
    <source>
        <dbReference type="ARBA" id="ARBA00023136"/>
    </source>
</evidence>
<dbReference type="InterPro" id="IPR016174">
    <property type="entry name" value="Di-haem_cyt_TM"/>
</dbReference>
<sequence>MQRYNRAAIVLHWAIAALLAFQISVGWALEDLGARGFALYQLHKSVGMTVLALTLARIAVRYWKPRPAKLEGGWQGALASGVHVGLYAFMLGAPLTGWALVSTAKVKVPTLIFGTIPLPHLPLPAAAHGLAENGHGLLAWLGIALVALHVAGALRHHLLMRDGLIWRMVPGRSTALLIALPALILVGFVAGRAILPGPQAAPAPLAPEPANAANAAEPADIAAAVTIAEAANAAAPAANAAEAAAQEPLAPPPAWTIQPGGRIGFSVGNDGETISGSFARWTARIVMDPDHPDSADIAVTIDMASASVGDAYKDGMLPGDEFFGVAAHPTATFIARGAQATGPSTYRARGTLTLKGVSKPQTIRFTLSGKDGAGTDATRQVSGSATIARASFGVGNGDSSGGLGPQVALTFAFTAKRQ</sequence>
<comment type="subcellular location">
    <subcellularLocation>
        <location evidence="2">Cell membrane</location>
        <topology evidence="2">Multi-pass membrane protein</topology>
    </subcellularLocation>
</comment>
<name>A0ABT8ZJ35_9SPHN</name>
<comment type="caution">
    <text evidence="15">The sequence shown here is derived from an EMBL/GenBank/DDBJ whole genome shotgun (WGS) entry which is preliminary data.</text>
</comment>
<evidence type="ECO:0000256" key="10">
    <source>
        <dbReference type="ARBA" id="ARBA00023004"/>
    </source>
</evidence>
<feature type="domain" description="Lipid/polyisoprenoid-binding YceI-like" evidence="14">
    <location>
        <begin position="254"/>
        <end position="416"/>
    </location>
</feature>
<feature type="transmembrane region" description="Helical" evidence="13">
    <location>
        <begin position="81"/>
        <end position="101"/>
    </location>
</feature>
<keyword evidence="5" id="KW-0349">Heme</keyword>
<gene>
    <name evidence="15" type="ORF">Q4610_03180</name>
</gene>
<evidence type="ECO:0000256" key="7">
    <source>
        <dbReference type="ARBA" id="ARBA00022723"/>
    </source>
</evidence>
<protein>
    <submittedName>
        <fullName evidence="15">YceI family protein</fullName>
    </submittedName>
</protein>
<evidence type="ECO:0000259" key="14">
    <source>
        <dbReference type="SMART" id="SM00867"/>
    </source>
</evidence>
<comment type="cofactor">
    <cofactor evidence="1">
        <name>heme b</name>
        <dbReference type="ChEBI" id="CHEBI:60344"/>
    </cofactor>
</comment>
<dbReference type="SMART" id="SM00867">
    <property type="entry name" value="YceI"/>
    <property type="match status" value="1"/>
</dbReference>
<keyword evidence="16" id="KW-1185">Reference proteome</keyword>
<dbReference type="InterPro" id="IPR052168">
    <property type="entry name" value="Cytochrome_b561_oxidase"/>
</dbReference>
<evidence type="ECO:0000256" key="9">
    <source>
        <dbReference type="ARBA" id="ARBA00022989"/>
    </source>
</evidence>
<keyword evidence="3" id="KW-0813">Transport</keyword>
<dbReference type="Pfam" id="PF01292">
    <property type="entry name" value="Ni_hydr_CYTB"/>
    <property type="match status" value="1"/>
</dbReference>